<evidence type="ECO:0000256" key="1">
    <source>
        <dbReference type="SAM" id="Phobius"/>
    </source>
</evidence>
<comment type="caution">
    <text evidence="2">The sequence shown here is derived from an EMBL/GenBank/DDBJ whole genome shotgun (WGS) entry which is preliminary data.</text>
</comment>
<feature type="transmembrane region" description="Helical" evidence="1">
    <location>
        <begin position="65"/>
        <end position="86"/>
    </location>
</feature>
<reference evidence="2" key="1">
    <citation type="submission" date="2020-04" db="EMBL/GenBank/DDBJ databases">
        <authorList>
            <person name="Zhang T."/>
        </authorList>
    </citation>
    <scope>NUCLEOTIDE SEQUENCE</scope>
    <source>
        <strain evidence="2">HKST-UBA14</strain>
    </source>
</reference>
<accession>A0A955L694</accession>
<evidence type="ECO:0000313" key="3">
    <source>
        <dbReference type="Proteomes" id="UP000783287"/>
    </source>
</evidence>
<keyword evidence="1" id="KW-1133">Transmembrane helix</keyword>
<dbReference type="EMBL" id="JAGQLK010000075">
    <property type="protein sequence ID" value="MCA9383476.1"/>
    <property type="molecule type" value="Genomic_DNA"/>
</dbReference>
<proteinExistence type="predicted"/>
<name>A0A955L694_9BACT</name>
<feature type="transmembrane region" description="Helical" evidence="1">
    <location>
        <begin position="98"/>
        <end position="118"/>
    </location>
</feature>
<keyword evidence="1" id="KW-0812">Transmembrane</keyword>
<keyword evidence="1" id="KW-0472">Membrane</keyword>
<organism evidence="2 3">
    <name type="scientific">Candidatus Dojkabacteria bacterium</name>
    <dbReference type="NCBI Taxonomy" id="2099670"/>
    <lineage>
        <taxon>Bacteria</taxon>
        <taxon>Candidatus Dojkabacteria</taxon>
    </lineage>
</organism>
<gene>
    <name evidence="2" type="ORF">KC909_03860</name>
</gene>
<sequence>MALADTQPENISDVEEINHDDEEILDQIDISDLEIEPIEDFGELESPETNIDLIPLKREDTRGRLALAFLIGFFTILIIGMIIAAFNPGDKVVSVREVLLAISGILSGPLGFVIGYYFRSSEEN</sequence>
<dbReference type="Proteomes" id="UP000783287">
    <property type="component" value="Unassembled WGS sequence"/>
</dbReference>
<dbReference type="AlphaFoldDB" id="A0A955L694"/>
<reference evidence="2" key="2">
    <citation type="journal article" date="2021" name="Microbiome">
        <title>Successional dynamics and alternative stable states in a saline activated sludge microbial community over 9 years.</title>
        <authorList>
            <person name="Wang Y."/>
            <person name="Ye J."/>
            <person name="Ju F."/>
            <person name="Liu L."/>
            <person name="Boyd J.A."/>
            <person name="Deng Y."/>
            <person name="Parks D.H."/>
            <person name="Jiang X."/>
            <person name="Yin X."/>
            <person name="Woodcroft B.J."/>
            <person name="Tyson G.W."/>
            <person name="Hugenholtz P."/>
            <person name="Polz M.F."/>
            <person name="Zhang T."/>
        </authorList>
    </citation>
    <scope>NUCLEOTIDE SEQUENCE</scope>
    <source>
        <strain evidence="2">HKST-UBA14</strain>
    </source>
</reference>
<protein>
    <submittedName>
        <fullName evidence="2">Uncharacterized protein</fullName>
    </submittedName>
</protein>
<evidence type="ECO:0000313" key="2">
    <source>
        <dbReference type="EMBL" id="MCA9383476.1"/>
    </source>
</evidence>